<dbReference type="InterPro" id="IPR040168">
    <property type="entry name" value="Not2/3/5"/>
</dbReference>
<proteinExistence type="inferred from homology"/>
<sequence>MSDMRYDQYGSSMGYGPRDKSQGAYGNRGLGMPRYAESQTGNGSTGRMQGQQGMGMMNTMRSMPMGNSTPGDRMKGMGGMDDGDGGYAYNMPQGNRNMGMPNLQHAQSIPEMAGPSLRSGTISHQGSLGGMPMDSFQDEMNEAHLLYKWSSGLFISPQKQIQPANYVLPSSFIFPRPSVTPENIKSFSTTLLLFIFYSKPCDVLQLLAAQELYAREYVFHKVKQMWFKKEKQSSNYAVVNCCEMFDMDSCTFVPCKDVHRIIDVLSMNELNEYLKNAKV</sequence>
<dbReference type="PANTHER" id="PTHR23326">
    <property type="entry name" value="CCR4 NOT-RELATED"/>
    <property type="match status" value="1"/>
</dbReference>
<dbReference type="InterPro" id="IPR007282">
    <property type="entry name" value="NOT2/3/5_C"/>
</dbReference>
<feature type="compositionally biased region" description="Polar residues" evidence="4">
    <location>
        <begin position="37"/>
        <end position="47"/>
    </location>
</feature>
<evidence type="ECO:0000256" key="3">
    <source>
        <dbReference type="ARBA" id="ARBA00023163"/>
    </source>
</evidence>
<evidence type="ECO:0000256" key="2">
    <source>
        <dbReference type="ARBA" id="ARBA00023015"/>
    </source>
</evidence>
<evidence type="ECO:0000256" key="4">
    <source>
        <dbReference type="SAM" id="MobiDB-lite"/>
    </source>
</evidence>
<comment type="caution">
    <text evidence="6">The sequence shown here is derived from an EMBL/GenBank/DDBJ whole genome shotgun (WGS) entry which is preliminary data.</text>
</comment>
<dbReference type="Pfam" id="PF04153">
    <property type="entry name" value="NOT2_3_5_C"/>
    <property type="match status" value="1"/>
</dbReference>
<evidence type="ECO:0000259" key="5">
    <source>
        <dbReference type="Pfam" id="PF04153"/>
    </source>
</evidence>
<reference evidence="6 7" key="1">
    <citation type="submission" date="2016-05" db="EMBL/GenBank/DDBJ databases">
        <title>Nuclear genome of Blastocystis sp. subtype 1 NandII.</title>
        <authorList>
            <person name="Gentekaki E."/>
            <person name="Curtis B."/>
            <person name="Stairs C."/>
            <person name="Eme L."/>
            <person name="Herman E."/>
            <person name="Klimes V."/>
            <person name="Arias M.C."/>
            <person name="Elias M."/>
            <person name="Hilliou F."/>
            <person name="Klute M."/>
            <person name="Malik S.-B."/>
            <person name="Pightling A."/>
            <person name="Rachubinski R."/>
            <person name="Salas D."/>
            <person name="Schlacht A."/>
            <person name="Suga H."/>
            <person name="Archibald J."/>
            <person name="Ball S.G."/>
            <person name="Clark G."/>
            <person name="Dacks J."/>
            <person name="Van Der Giezen M."/>
            <person name="Tsaousis A."/>
            <person name="Roger A."/>
        </authorList>
    </citation>
    <scope>NUCLEOTIDE SEQUENCE [LARGE SCALE GENOMIC DNA]</scope>
    <source>
        <strain evidence="7">ATCC 50177 / NandII</strain>
    </source>
</reference>
<organism evidence="6 7">
    <name type="scientific">Blastocystis sp. subtype 1 (strain ATCC 50177 / NandII)</name>
    <dbReference type="NCBI Taxonomy" id="478820"/>
    <lineage>
        <taxon>Eukaryota</taxon>
        <taxon>Sar</taxon>
        <taxon>Stramenopiles</taxon>
        <taxon>Bigyra</taxon>
        <taxon>Opalozoa</taxon>
        <taxon>Opalinata</taxon>
        <taxon>Blastocystidae</taxon>
        <taxon>Blastocystis</taxon>
    </lineage>
</organism>
<gene>
    <name evidence="6" type="ORF">AV274_5943</name>
</gene>
<feature type="region of interest" description="Disordered" evidence="4">
    <location>
        <begin position="1"/>
        <end position="53"/>
    </location>
</feature>
<feature type="domain" description="NOT2/NOT3/NOT5 C-terminal" evidence="5">
    <location>
        <begin position="162"/>
        <end position="235"/>
    </location>
</feature>
<keyword evidence="3" id="KW-0804">Transcription</keyword>
<dbReference type="AlphaFoldDB" id="A0A196S5P3"/>
<dbReference type="EMBL" id="LXWW01000546">
    <property type="protein sequence ID" value="OAO12405.1"/>
    <property type="molecule type" value="Genomic_DNA"/>
</dbReference>
<protein>
    <submittedName>
        <fullName evidence="6">CCR4-NOT transcription complex subunit 2</fullName>
    </submittedName>
</protein>
<accession>A0A196S5P3</accession>
<dbReference type="GO" id="GO:0006355">
    <property type="term" value="P:regulation of DNA-templated transcription"/>
    <property type="evidence" value="ECO:0007669"/>
    <property type="project" value="InterPro"/>
</dbReference>
<keyword evidence="7" id="KW-1185">Reference proteome</keyword>
<keyword evidence="2" id="KW-0805">Transcription regulation</keyword>
<comment type="similarity">
    <text evidence="1">Belongs to the CNOT2/3/5 family.</text>
</comment>
<dbReference type="InterPro" id="IPR038635">
    <property type="entry name" value="CCR4-NOT_su2/3/5_C_sf"/>
</dbReference>
<evidence type="ECO:0000313" key="7">
    <source>
        <dbReference type="Proteomes" id="UP000078348"/>
    </source>
</evidence>
<dbReference type="OrthoDB" id="25391at2759"/>
<dbReference type="Proteomes" id="UP000078348">
    <property type="component" value="Unassembled WGS sequence"/>
</dbReference>
<evidence type="ECO:0000313" key="6">
    <source>
        <dbReference type="EMBL" id="OAO12405.1"/>
    </source>
</evidence>
<dbReference type="GO" id="GO:0030015">
    <property type="term" value="C:CCR4-NOT core complex"/>
    <property type="evidence" value="ECO:0007669"/>
    <property type="project" value="InterPro"/>
</dbReference>
<name>A0A196S5P3_BLAHN</name>
<evidence type="ECO:0000256" key="1">
    <source>
        <dbReference type="ARBA" id="ARBA00007682"/>
    </source>
</evidence>
<dbReference type="STRING" id="478820.A0A196S5P3"/>
<dbReference type="Gene3D" id="2.30.30.1020">
    <property type="entry name" value="CCR4-NOT complex subunit 2/3/5, C-terminal domain"/>
    <property type="match status" value="1"/>
</dbReference>